<dbReference type="Proteomes" id="UP000295707">
    <property type="component" value="Unassembled WGS sequence"/>
</dbReference>
<evidence type="ECO:0000259" key="10">
    <source>
        <dbReference type="Pfam" id="PF09976"/>
    </source>
</evidence>
<evidence type="ECO:0000256" key="9">
    <source>
        <dbReference type="SAM" id="Phobius"/>
    </source>
</evidence>
<dbReference type="PANTHER" id="PTHR38035:SF1">
    <property type="entry name" value="ANCILLARY SECYEG TRANSLOCON SUBUNIT"/>
    <property type="match status" value="1"/>
</dbReference>
<evidence type="ECO:0000313" key="11">
    <source>
        <dbReference type="EMBL" id="TCK17481.1"/>
    </source>
</evidence>
<dbReference type="OrthoDB" id="9789675at2"/>
<keyword evidence="12" id="KW-1185">Reference proteome</keyword>
<dbReference type="Pfam" id="PF09976">
    <property type="entry name" value="TPR_21"/>
    <property type="match status" value="1"/>
</dbReference>
<keyword evidence="3 9" id="KW-0812">Transmembrane</keyword>
<comment type="subcellular location">
    <subcellularLocation>
        <location evidence="1">Cell membrane</location>
        <topology evidence="1">Single-pass type II membrane protein</topology>
    </subcellularLocation>
</comment>
<evidence type="ECO:0000256" key="8">
    <source>
        <dbReference type="ARBA" id="ARBA00024235"/>
    </source>
</evidence>
<evidence type="ECO:0000256" key="6">
    <source>
        <dbReference type="ARBA" id="ARBA00023186"/>
    </source>
</evidence>
<dbReference type="InterPro" id="IPR018704">
    <property type="entry name" value="SecYEG/CpoB_TPR"/>
</dbReference>
<accession>A0A4R1HA97</accession>
<dbReference type="InterPro" id="IPR011990">
    <property type="entry name" value="TPR-like_helical_dom_sf"/>
</dbReference>
<evidence type="ECO:0000256" key="4">
    <source>
        <dbReference type="ARBA" id="ARBA00022989"/>
    </source>
</evidence>
<dbReference type="AlphaFoldDB" id="A0A4R1HA97"/>
<sequence>MDVHASEKEQIESLKKWWKENGSSLITGALLGLSLIFGARAWMNWKDTQAENASNSYAVMQTALKQNDLEMVRNQASQLISQSSGSGYAVLAALVLAKLAVQDGELAAAQAQLEWALEHAKTPQLENIARSRLVRVLIDEKDYSQAAKVLAETTGVGEYQAIYAELEGDLAFAQGETASAAAAYRDALALLPATAPNVAYLRVKYENLAGKDAAAQ</sequence>
<evidence type="ECO:0000256" key="5">
    <source>
        <dbReference type="ARBA" id="ARBA00023136"/>
    </source>
</evidence>
<name>A0A4R1HA97_9GAMM</name>
<dbReference type="PANTHER" id="PTHR38035">
    <property type="entry name" value="UPF0070 PROTEIN YFGM"/>
    <property type="match status" value="1"/>
</dbReference>
<dbReference type="EMBL" id="SMFX01000001">
    <property type="protein sequence ID" value="TCK17481.1"/>
    <property type="molecule type" value="Genomic_DNA"/>
</dbReference>
<proteinExistence type="inferred from homology"/>
<gene>
    <name evidence="11" type="ORF">DFR30_0711</name>
</gene>
<keyword evidence="2" id="KW-1003">Cell membrane</keyword>
<dbReference type="RefSeq" id="WP_132971355.1">
    <property type="nucleotide sequence ID" value="NZ_SMFX01000001.1"/>
</dbReference>
<keyword evidence="5 9" id="KW-0472">Membrane</keyword>
<keyword evidence="4 9" id="KW-1133">Transmembrane helix</keyword>
<comment type="caution">
    <text evidence="11">The sequence shown here is derived from an EMBL/GenBank/DDBJ whole genome shotgun (WGS) entry which is preliminary data.</text>
</comment>
<feature type="transmembrane region" description="Helical" evidence="9">
    <location>
        <begin position="24"/>
        <end position="43"/>
    </location>
</feature>
<protein>
    <recommendedName>
        <fullName evidence="8">Ancillary SecYEG translocon subunit</fullName>
    </recommendedName>
</protein>
<reference evidence="11 12" key="1">
    <citation type="submission" date="2019-03" db="EMBL/GenBank/DDBJ databases">
        <title>Genomic Encyclopedia of Type Strains, Phase IV (KMG-IV): sequencing the most valuable type-strain genomes for metagenomic binning, comparative biology and taxonomic classification.</title>
        <authorList>
            <person name="Goeker M."/>
        </authorList>
    </citation>
    <scope>NUCLEOTIDE SEQUENCE [LARGE SCALE GENOMIC DNA]</scope>
    <source>
        <strain evidence="11 12">DSM 19610</strain>
    </source>
</reference>
<dbReference type="SUPFAM" id="SSF48452">
    <property type="entry name" value="TPR-like"/>
    <property type="match status" value="1"/>
</dbReference>
<evidence type="ECO:0000256" key="3">
    <source>
        <dbReference type="ARBA" id="ARBA00022692"/>
    </source>
</evidence>
<comment type="similarity">
    <text evidence="7">Belongs to the YfgM family.</text>
</comment>
<dbReference type="GO" id="GO:0044877">
    <property type="term" value="F:protein-containing complex binding"/>
    <property type="evidence" value="ECO:0007669"/>
    <property type="project" value="InterPro"/>
</dbReference>
<keyword evidence="6" id="KW-0143">Chaperone</keyword>
<dbReference type="PIRSF" id="PIRSF006170">
    <property type="entry name" value="YfgM"/>
    <property type="match status" value="1"/>
</dbReference>
<evidence type="ECO:0000256" key="2">
    <source>
        <dbReference type="ARBA" id="ARBA00022475"/>
    </source>
</evidence>
<dbReference type="Gene3D" id="1.25.40.10">
    <property type="entry name" value="Tetratricopeptide repeat domain"/>
    <property type="match status" value="1"/>
</dbReference>
<evidence type="ECO:0000313" key="12">
    <source>
        <dbReference type="Proteomes" id="UP000295707"/>
    </source>
</evidence>
<dbReference type="InterPro" id="IPR026039">
    <property type="entry name" value="YfgM"/>
</dbReference>
<dbReference type="GO" id="GO:0005886">
    <property type="term" value="C:plasma membrane"/>
    <property type="evidence" value="ECO:0007669"/>
    <property type="project" value="UniProtKB-SubCell"/>
</dbReference>
<evidence type="ECO:0000256" key="1">
    <source>
        <dbReference type="ARBA" id="ARBA00004401"/>
    </source>
</evidence>
<organism evidence="11 12">
    <name type="scientific">Thiogranum longum</name>
    <dbReference type="NCBI Taxonomy" id="1537524"/>
    <lineage>
        <taxon>Bacteria</taxon>
        <taxon>Pseudomonadati</taxon>
        <taxon>Pseudomonadota</taxon>
        <taxon>Gammaproteobacteria</taxon>
        <taxon>Chromatiales</taxon>
        <taxon>Ectothiorhodospiraceae</taxon>
        <taxon>Thiogranum</taxon>
    </lineage>
</organism>
<feature type="domain" description="Ancillary SecYEG translocon subunit/Cell division coordinator CpoB TPR" evidence="10">
    <location>
        <begin position="15"/>
        <end position="209"/>
    </location>
</feature>
<evidence type="ECO:0000256" key="7">
    <source>
        <dbReference type="ARBA" id="ARBA00024197"/>
    </source>
</evidence>